<gene>
    <name evidence="2" type="ORF">EGM88_10970</name>
</gene>
<evidence type="ECO:0000313" key="3">
    <source>
        <dbReference type="Proteomes" id="UP000270856"/>
    </source>
</evidence>
<dbReference type="OrthoDB" id="648347at2"/>
<keyword evidence="1" id="KW-0812">Transmembrane</keyword>
<proteinExistence type="predicted"/>
<dbReference type="InterPro" id="IPR019861">
    <property type="entry name" value="PorP/SprF_Bacteroidetes"/>
</dbReference>
<dbReference type="Proteomes" id="UP000270856">
    <property type="component" value="Unassembled WGS sequence"/>
</dbReference>
<accession>A0A3N4NHU7</accession>
<protein>
    <submittedName>
        <fullName evidence="2">Type IX secretion system membrane protein PorP/SprF</fullName>
    </submittedName>
</protein>
<evidence type="ECO:0000256" key="1">
    <source>
        <dbReference type="SAM" id="Phobius"/>
    </source>
</evidence>
<keyword evidence="3" id="KW-1185">Reference proteome</keyword>
<reference evidence="2 3" key="1">
    <citation type="submission" date="2018-11" db="EMBL/GenBank/DDBJ databases">
        <title>Aureibaculum marinum gen. nov., sp. nov., a member of the family Flavobacteriaceae isolated from the Bohai Sea.</title>
        <authorList>
            <person name="Ji X."/>
        </authorList>
    </citation>
    <scope>NUCLEOTIDE SEQUENCE [LARGE SCALE GENOMIC DNA]</scope>
    <source>
        <strain evidence="2 3">BH-SD17</strain>
    </source>
</reference>
<dbReference type="NCBIfam" id="TIGR03519">
    <property type="entry name" value="T9SS_PorP_fam"/>
    <property type="match status" value="1"/>
</dbReference>
<dbReference type="EMBL" id="RPFJ01000014">
    <property type="protein sequence ID" value="RPD95982.1"/>
    <property type="molecule type" value="Genomic_DNA"/>
</dbReference>
<keyword evidence="1" id="KW-1133">Transmembrane helix</keyword>
<dbReference type="AlphaFoldDB" id="A0A3N4NHU7"/>
<evidence type="ECO:0000313" key="2">
    <source>
        <dbReference type="EMBL" id="RPD95982.1"/>
    </source>
</evidence>
<organism evidence="2 3">
    <name type="scientific">Aureibaculum marinum</name>
    <dbReference type="NCBI Taxonomy" id="2487930"/>
    <lineage>
        <taxon>Bacteria</taxon>
        <taxon>Pseudomonadati</taxon>
        <taxon>Bacteroidota</taxon>
        <taxon>Flavobacteriia</taxon>
        <taxon>Flavobacteriales</taxon>
        <taxon>Flavobacteriaceae</taxon>
        <taxon>Aureibaculum</taxon>
    </lineage>
</organism>
<sequence>MKNLIEINNKEKHNLLLNSIKRRVIILNTLAVTFSSQKKTTFNKFKLQYCVRNYYLKSVIVLLCIIGTFSLKAQGTMPIYSDYLSDNVYLVHPAAAGVGNAAKLRLTHRQQWSDNENAPSLQTLSYHQRFGKKMALGGMLFNDKNGYHSQLGVRATYAYHLNFGRDDALNQLSLSLSGSYVQNSVDQRSFTAFDPVISQVIESDHYVNADFSAAYFNLDGYVYFTAKNLLLNTKNSVDNNYSSLNLRTYLLTMGYFFGWQKRLQVEPSVMLQFVEKTQEFSMDINAKVYKLLDRNKRIWLALSYRQSLDGNKLQELSQITPIAGFEIDRYLIAYTYTHQLGDITFTNGGFHQFTLGINLFEKRPKDQGYIPRFNPFLFKNDN</sequence>
<name>A0A3N4NHU7_9FLAO</name>
<dbReference type="RefSeq" id="WP_123898331.1">
    <property type="nucleotide sequence ID" value="NZ_RPFJ01000014.1"/>
</dbReference>
<dbReference type="Pfam" id="PF11751">
    <property type="entry name" value="PorP_SprF"/>
    <property type="match status" value="1"/>
</dbReference>
<feature type="transmembrane region" description="Helical" evidence="1">
    <location>
        <begin position="54"/>
        <end position="71"/>
    </location>
</feature>
<keyword evidence="1" id="KW-0472">Membrane</keyword>
<comment type="caution">
    <text evidence="2">The sequence shown here is derived from an EMBL/GenBank/DDBJ whole genome shotgun (WGS) entry which is preliminary data.</text>
</comment>